<dbReference type="SMART" id="SM00397">
    <property type="entry name" value="t_SNARE"/>
    <property type="match status" value="2"/>
</dbReference>
<feature type="compositionally biased region" description="Basic and acidic residues" evidence="2">
    <location>
        <begin position="79"/>
        <end position="92"/>
    </location>
</feature>
<dbReference type="SUPFAM" id="SSF58038">
    <property type="entry name" value="SNARE fusion complex"/>
    <property type="match status" value="2"/>
</dbReference>
<feature type="domain" description="T-SNARE coiled-coil homology" evidence="3">
    <location>
        <begin position="269"/>
        <end position="331"/>
    </location>
</feature>
<feature type="region of interest" description="Disordered" evidence="2">
    <location>
        <begin position="197"/>
        <end position="220"/>
    </location>
</feature>
<dbReference type="GO" id="GO:0006906">
    <property type="term" value="P:vesicle fusion"/>
    <property type="evidence" value="ECO:0007669"/>
    <property type="project" value="TreeGrafter"/>
</dbReference>
<dbReference type="Gene3D" id="1.20.5.110">
    <property type="match status" value="2"/>
</dbReference>
<dbReference type="CDD" id="cd15857">
    <property type="entry name" value="SNARE_SEC9C"/>
    <property type="match status" value="1"/>
</dbReference>
<reference evidence="4" key="2">
    <citation type="submission" date="2023-02" db="EMBL/GenBank/DDBJ databases">
        <authorList>
            <consortium name="DOE Joint Genome Institute"/>
            <person name="Mondo S.J."/>
            <person name="Chang Y."/>
            <person name="Wang Y."/>
            <person name="Ahrendt S."/>
            <person name="Andreopoulos W."/>
            <person name="Barry K."/>
            <person name="Beard J."/>
            <person name="Benny G.L."/>
            <person name="Blankenship S."/>
            <person name="Bonito G."/>
            <person name="Cuomo C."/>
            <person name="Desiro A."/>
            <person name="Gervers K.A."/>
            <person name="Hundley H."/>
            <person name="Kuo A."/>
            <person name="LaButti K."/>
            <person name="Lang B.F."/>
            <person name="Lipzen A."/>
            <person name="O'Donnell K."/>
            <person name="Pangilinan J."/>
            <person name="Reynolds N."/>
            <person name="Sandor L."/>
            <person name="Smith M.W."/>
            <person name="Tsang A."/>
            <person name="Grigoriev I.V."/>
            <person name="Stajich J.E."/>
            <person name="Spatafora J.W."/>
        </authorList>
    </citation>
    <scope>NUCLEOTIDE SEQUENCE</scope>
    <source>
        <strain evidence="4">RSA 2281</strain>
    </source>
</reference>
<protein>
    <recommendedName>
        <fullName evidence="3">t-SNARE coiled-coil homology domain-containing protein</fullName>
    </recommendedName>
</protein>
<dbReference type="GO" id="GO:0005886">
    <property type="term" value="C:plasma membrane"/>
    <property type="evidence" value="ECO:0007669"/>
    <property type="project" value="TreeGrafter"/>
</dbReference>
<dbReference type="PANTHER" id="PTHR19305:SF9">
    <property type="entry name" value="SYNAPTOSOMAL-ASSOCIATED PROTEIN 29"/>
    <property type="match status" value="1"/>
</dbReference>
<feature type="region of interest" description="Disordered" evidence="2">
    <location>
        <begin position="1"/>
        <end position="96"/>
    </location>
</feature>
<dbReference type="GO" id="GO:0006887">
    <property type="term" value="P:exocytosis"/>
    <property type="evidence" value="ECO:0007669"/>
    <property type="project" value="TreeGrafter"/>
</dbReference>
<evidence type="ECO:0000313" key="4">
    <source>
        <dbReference type="EMBL" id="KAI9269057.1"/>
    </source>
</evidence>
<accession>A0AAD5PGD9</accession>
<gene>
    <name evidence="4" type="ORF">BDA99DRAFT_479080</name>
</gene>
<dbReference type="InterPro" id="IPR000727">
    <property type="entry name" value="T_SNARE_dom"/>
</dbReference>
<dbReference type="GO" id="GO:0019905">
    <property type="term" value="F:syntaxin binding"/>
    <property type="evidence" value="ECO:0007669"/>
    <property type="project" value="TreeGrafter"/>
</dbReference>
<keyword evidence="5" id="KW-1185">Reference proteome</keyword>
<proteinExistence type="inferred from homology"/>
<evidence type="ECO:0000256" key="2">
    <source>
        <dbReference type="SAM" id="MobiDB-lite"/>
    </source>
</evidence>
<dbReference type="Proteomes" id="UP001209540">
    <property type="component" value="Unassembled WGS sequence"/>
</dbReference>
<dbReference type="EMBL" id="JAIXMP010000008">
    <property type="protein sequence ID" value="KAI9269057.1"/>
    <property type="molecule type" value="Genomic_DNA"/>
</dbReference>
<organism evidence="4 5">
    <name type="scientific">Phascolomyces articulosus</name>
    <dbReference type="NCBI Taxonomy" id="60185"/>
    <lineage>
        <taxon>Eukaryota</taxon>
        <taxon>Fungi</taxon>
        <taxon>Fungi incertae sedis</taxon>
        <taxon>Mucoromycota</taxon>
        <taxon>Mucoromycotina</taxon>
        <taxon>Mucoromycetes</taxon>
        <taxon>Mucorales</taxon>
        <taxon>Lichtheimiaceae</taxon>
        <taxon>Phascolomyces</taxon>
    </lineage>
</organism>
<dbReference type="GO" id="GO:0005484">
    <property type="term" value="F:SNAP receptor activity"/>
    <property type="evidence" value="ECO:0007669"/>
    <property type="project" value="TreeGrafter"/>
</dbReference>
<evidence type="ECO:0000256" key="1">
    <source>
        <dbReference type="ARBA" id="ARBA00009480"/>
    </source>
</evidence>
<sequence length="332" mass="38338">MDDATTNESRRTKYNNRRNGGISTTERRVRYTETNHDDKDTTPQSGWRSRYGANERSDCYNGTGRGDTFASQTRQHSRYRSEFDNDSNHGEDLYGTSRFADDESEQQVDRIKQNIRNVKQDTLQSTRNAVQTIHATQDTAGQTLANLNEQAGQIASIDRDLGVAKEQADEAAQKTRYLKRLNRSIFIPAWKNPFNKKARERQKMEQEQLTHAEALDDRDNARQFEYESQARIQRAQQRMNNNNASSTITNDRSQADRNRYQFEADAEDDAMEDEIDQNLNLLGSATKNLKQMANTMGEEIDSQNKHLEKVIDKVNPVNERIFSTTQQLNRIK</sequence>
<dbReference type="PANTHER" id="PTHR19305">
    <property type="entry name" value="SYNAPTOSOMAL ASSOCIATED PROTEIN"/>
    <property type="match status" value="1"/>
</dbReference>
<feature type="compositionally biased region" description="Basic and acidic residues" evidence="2">
    <location>
        <begin position="201"/>
        <end position="220"/>
    </location>
</feature>
<dbReference type="PROSITE" id="PS50192">
    <property type="entry name" value="T_SNARE"/>
    <property type="match status" value="1"/>
</dbReference>
<name>A0AAD5PGD9_9FUNG</name>
<evidence type="ECO:0000313" key="5">
    <source>
        <dbReference type="Proteomes" id="UP001209540"/>
    </source>
</evidence>
<comment type="similarity">
    <text evidence="1">Belongs to the SNAP-25 family.</text>
</comment>
<feature type="region of interest" description="Disordered" evidence="2">
    <location>
        <begin position="232"/>
        <end position="257"/>
    </location>
</feature>
<dbReference type="AlphaFoldDB" id="A0AAD5PGD9"/>
<reference evidence="4" key="1">
    <citation type="journal article" date="2022" name="IScience">
        <title>Evolution of zygomycete secretomes and the origins of terrestrial fungal ecologies.</title>
        <authorList>
            <person name="Chang Y."/>
            <person name="Wang Y."/>
            <person name="Mondo S."/>
            <person name="Ahrendt S."/>
            <person name="Andreopoulos W."/>
            <person name="Barry K."/>
            <person name="Beard J."/>
            <person name="Benny G.L."/>
            <person name="Blankenship S."/>
            <person name="Bonito G."/>
            <person name="Cuomo C."/>
            <person name="Desiro A."/>
            <person name="Gervers K.A."/>
            <person name="Hundley H."/>
            <person name="Kuo A."/>
            <person name="LaButti K."/>
            <person name="Lang B.F."/>
            <person name="Lipzen A."/>
            <person name="O'Donnell K."/>
            <person name="Pangilinan J."/>
            <person name="Reynolds N."/>
            <person name="Sandor L."/>
            <person name="Smith M.E."/>
            <person name="Tsang A."/>
            <person name="Grigoriev I.V."/>
            <person name="Stajich J.E."/>
            <person name="Spatafora J.W."/>
        </authorList>
    </citation>
    <scope>NUCLEOTIDE SEQUENCE</scope>
    <source>
        <strain evidence="4">RSA 2281</strain>
    </source>
</reference>
<dbReference type="GO" id="GO:0031201">
    <property type="term" value="C:SNARE complex"/>
    <property type="evidence" value="ECO:0007669"/>
    <property type="project" value="TreeGrafter"/>
</dbReference>
<evidence type="ECO:0000259" key="3">
    <source>
        <dbReference type="PROSITE" id="PS50192"/>
    </source>
</evidence>
<feature type="compositionally biased region" description="Low complexity" evidence="2">
    <location>
        <begin position="232"/>
        <end position="246"/>
    </location>
</feature>
<feature type="compositionally biased region" description="Basic and acidic residues" evidence="2">
    <location>
        <begin position="25"/>
        <end position="41"/>
    </location>
</feature>
<comment type="caution">
    <text evidence="4">The sequence shown here is derived from an EMBL/GenBank/DDBJ whole genome shotgun (WGS) entry which is preliminary data.</text>
</comment>